<gene>
    <name evidence="1" type="ORF">VJJ49_11605</name>
</gene>
<evidence type="ECO:0000313" key="2">
    <source>
        <dbReference type="Proteomes" id="UP001324270"/>
    </source>
</evidence>
<name>A0ABU5YBJ9_9FLAO</name>
<sequence>MNKTKKNSITGKLSEAVAKEIIENNRLSLQIALVLEKTQVAIKDAARRRSDRLLHMSLLPLYESYGYSKEDLEKK</sequence>
<reference evidence="1 2" key="1">
    <citation type="submission" date="2023-12" db="EMBL/GenBank/DDBJ databases">
        <title>Genomic sequences of Capnocytophaga and Parvimonas strains.</title>
        <authorList>
            <person name="Watt R.M."/>
            <person name="Wang M."/>
            <person name="Yang T."/>
            <person name="Tong W.M."/>
        </authorList>
    </citation>
    <scope>NUCLEOTIDE SEQUENCE [LARGE SCALE GENOMIC DNA]</scope>
    <source>
        <strain evidence="1 2">CCUG 13156</strain>
    </source>
</reference>
<proteinExistence type="predicted"/>
<organism evidence="1 2">
    <name type="scientific">Capnocytophaga gingivalis</name>
    <dbReference type="NCBI Taxonomy" id="1017"/>
    <lineage>
        <taxon>Bacteria</taxon>
        <taxon>Pseudomonadati</taxon>
        <taxon>Bacteroidota</taxon>
        <taxon>Flavobacteriia</taxon>
        <taxon>Flavobacteriales</taxon>
        <taxon>Flavobacteriaceae</taxon>
        <taxon>Capnocytophaga</taxon>
    </lineage>
</organism>
<dbReference type="RefSeq" id="WP_323979965.1">
    <property type="nucleotide sequence ID" value="NZ_JAYKBV010000018.1"/>
</dbReference>
<evidence type="ECO:0000313" key="1">
    <source>
        <dbReference type="EMBL" id="MEB3041329.1"/>
    </source>
</evidence>
<protein>
    <submittedName>
        <fullName evidence="1">Uncharacterized protein</fullName>
    </submittedName>
</protein>
<dbReference type="Proteomes" id="UP001324270">
    <property type="component" value="Unassembled WGS sequence"/>
</dbReference>
<accession>A0ABU5YBJ9</accession>
<comment type="caution">
    <text evidence="1">The sequence shown here is derived from an EMBL/GenBank/DDBJ whole genome shotgun (WGS) entry which is preliminary data.</text>
</comment>
<keyword evidence="2" id="KW-1185">Reference proteome</keyword>
<dbReference type="EMBL" id="JAYKBV010000018">
    <property type="protein sequence ID" value="MEB3041329.1"/>
    <property type="molecule type" value="Genomic_DNA"/>
</dbReference>